<dbReference type="GO" id="GO:0016747">
    <property type="term" value="F:acyltransferase activity, transferring groups other than amino-acyl groups"/>
    <property type="evidence" value="ECO:0007669"/>
    <property type="project" value="InterPro"/>
</dbReference>
<organism evidence="2 3">
    <name type="scientific">Clostridium perfringens</name>
    <dbReference type="NCBI Taxonomy" id="1502"/>
    <lineage>
        <taxon>Bacteria</taxon>
        <taxon>Bacillati</taxon>
        <taxon>Bacillota</taxon>
        <taxon>Clostridia</taxon>
        <taxon>Eubacteriales</taxon>
        <taxon>Clostridiaceae</taxon>
        <taxon>Clostridium</taxon>
    </lineage>
</organism>
<dbReference type="PROSITE" id="PS51186">
    <property type="entry name" value="GNAT"/>
    <property type="match status" value="1"/>
</dbReference>
<proteinExistence type="predicted"/>
<dbReference type="Pfam" id="PF00583">
    <property type="entry name" value="Acetyltransf_1"/>
    <property type="match status" value="1"/>
</dbReference>
<dbReference type="PATRIC" id="fig|1502.174.peg.492"/>
<dbReference type="EMBL" id="LRPU01000020">
    <property type="protein sequence ID" value="KXA14209.1"/>
    <property type="molecule type" value="Genomic_DNA"/>
</dbReference>
<gene>
    <name evidence="2" type="ORF">HMPREF3222_00489</name>
</gene>
<dbReference type="CDD" id="cd04301">
    <property type="entry name" value="NAT_SF"/>
    <property type="match status" value="1"/>
</dbReference>
<dbReference type="SUPFAM" id="SSF55729">
    <property type="entry name" value="Acyl-CoA N-acyltransferases (Nat)"/>
    <property type="match status" value="1"/>
</dbReference>
<sequence>MSIKIYEIESFKDLNSFWNMFYDYINYIFEISPLSKKTSEYFLSEEYKNSVLELSERDFNPLKIIFFKEKDKILGFATYIIYIDEKGESIILEYCINKEFRNKGLGKIAYSKLQERMIKEGAKTIELTPTNKRNELFWKNNGFSETMIFCQDGRHLLMKKLNS</sequence>
<protein>
    <submittedName>
        <fullName evidence="2">Acetyltransferase, GNAT family</fullName>
    </submittedName>
</protein>
<dbReference type="Gene3D" id="3.40.630.30">
    <property type="match status" value="1"/>
</dbReference>
<comment type="caution">
    <text evidence="2">The sequence shown here is derived from an EMBL/GenBank/DDBJ whole genome shotgun (WGS) entry which is preliminary data.</text>
</comment>
<evidence type="ECO:0000259" key="1">
    <source>
        <dbReference type="PROSITE" id="PS51186"/>
    </source>
</evidence>
<reference evidence="2 3" key="1">
    <citation type="submission" date="2016-01" db="EMBL/GenBank/DDBJ databases">
        <authorList>
            <person name="Oliw E.H."/>
        </authorList>
    </citation>
    <scope>NUCLEOTIDE SEQUENCE [LARGE SCALE GENOMIC DNA]</scope>
    <source>
        <strain evidence="2 3">MJR7757A</strain>
    </source>
</reference>
<dbReference type="RefSeq" id="WP_060794642.1">
    <property type="nucleotide sequence ID" value="NZ_KQ956168.1"/>
</dbReference>
<evidence type="ECO:0000313" key="2">
    <source>
        <dbReference type="EMBL" id="KXA14209.1"/>
    </source>
</evidence>
<dbReference type="InterPro" id="IPR000182">
    <property type="entry name" value="GNAT_dom"/>
</dbReference>
<dbReference type="AlphaFoldDB" id="A0A133ND49"/>
<name>A0A133ND49_CLOPF</name>
<accession>A0A133ND49</accession>
<dbReference type="InterPro" id="IPR016181">
    <property type="entry name" value="Acyl_CoA_acyltransferase"/>
</dbReference>
<dbReference type="Proteomes" id="UP000070646">
    <property type="component" value="Unassembled WGS sequence"/>
</dbReference>
<feature type="domain" description="N-acetyltransferase" evidence="1">
    <location>
        <begin position="3"/>
        <end position="163"/>
    </location>
</feature>
<evidence type="ECO:0000313" key="3">
    <source>
        <dbReference type="Proteomes" id="UP000070646"/>
    </source>
</evidence>
<keyword evidence="2" id="KW-0808">Transferase</keyword>